<reference evidence="2 3" key="1">
    <citation type="submission" date="2014-07" db="EMBL/GenBank/DDBJ databases">
        <title>Genome of Chryseobacterium soli DSM 19298.</title>
        <authorList>
            <person name="Stropko S.J."/>
            <person name="Pipes S.E."/>
            <person name="Newman J."/>
        </authorList>
    </citation>
    <scope>NUCLEOTIDE SEQUENCE [LARGE SCALE GENOMIC DNA]</scope>
    <source>
        <strain evidence="2 3">DSM 19298</strain>
    </source>
</reference>
<evidence type="ECO:0000259" key="1">
    <source>
        <dbReference type="Pfam" id="PF15639"/>
    </source>
</evidence>
<dbReference type="EMBL" id="JPRH01000001">
    <property type="protein sequence ID" value="KFF14132.1"/>
    <property type="molecule type" value="Genomic_DNA"/>
</dbReference>
<keyword evidence="3" id="KW-1185">Reference proteome</keyword>
<dbReference type="Proteomes" id="UP000028705">
    <property type="component" value="Unassembled WGS sequence"/>
</dbReference>
<accession>A0A086ABR8</accession>
<dbReference type="AlphaFoldDB" id="A0A086ABR8"/>
<protein>
    <recommendedName>
        <fullName evidence="1">Tox-MPTase3 domain-containing protein</fullName>
    </recommendedName>
</protein>
<dbReference type="InterPro" id="IPR028913">
    <property type="entry name" value="Tox-MPTase3_dom"/>
</dbReference>
<comment type="caution">
    <text evidence="2">The sequence shown here is derived from an EMBL/GenBank/DDBJ whole genome shotgun (WGS) entry which is preliminary data.</text>
</comment>
<organism evidence="2 3">
    <name type="scientific">Chryseobacterium soli</name>
    <dbReference type="NCBI Taxonomy" id="445961"/>
    <lineage>
        <taxon>Bacteria</taxon>
        <taxon>Pseudomonadati</taxon>
        <taxon>Bacteroidota</taxon>
        <taxon>Flavobacteriia</taxon>
        <taxon>Flavobacteriales</taxon>
        <taxon>Weeksellaceae</taxon>
        <taxon>Chryseobacterium group</taxon>
        <taxon>Chryseobacterium</taxon>
    </lineage>
</organism>
<gene>
    <name evidence="2" type="ORF">IW15_01420</name>
</gene>
<dbReference type="OrthoDB" id="1242268at2"/>
<dbReference type="Pfam" id="PF15639">
    <property type="entry name" value="Tox-MPTase3"/>
    <property type="match status" value="1"/>
</dbReference>
<name>A0A086ABR8_9FLAO</name>
<sequence>MMKKINYLMLIALVFLLYSCRSEILENNEQQTSYSHTTQKTTATVKDFPEFKQFIIENQGKLHLPQSVASKNGSENNDNAKVLQIKTLKRTSYNMLYDVEESGFSILVHAIDQQQNESSFIAKYVSTFTDKNLRVEDFTGTIYYEDINGKSLGSIEMNNGSPVQTYSPPPGTTSKVDCSYVPIVIAVRCNLAEHHLPGEAGCLATGDDMPYYTIDFQLKCTQGQGGASGLAGGEIAGGGGGPGLLLGSARIEFFLLNIPDAPYLTDEQRNFLDANTTMIPISNRLGMYLKNNPNVQAANFVLWAVDFFKGNPNASWVQFEDLFLKNTPDGFLQQIILENPATILNYETLSSPNFKMRRLDQIKYPKFTQMVKGLKSYVQSNPLLLNKLTEISGMSQNQVLDKLTFGQGPQIELIPGLKDKGVPLFGLFNSATPETLYVKEDLALGLQQATLQSTIEATNFLLAVTVLHEFVHYGNYLTGFNPDGDESGELFENSVYQMLINRRTAGQYILQFKNK</sequence>
<evidence type="ECO:0000313" key="2">
    <source>
        <dbReference type="EMBL" id="KFF14132.1"/>
    </source>
</evidence>
<dbReference type="PROSITE" id="PS51257">
    <property type="entry name" value="PROKAR_LIPOPROTEIN"/>
    <property type="match status" value="1"/>
</dbReference>
<evidence type="ECO:0000313" key="3">
    <source>
        <dbReference type="Proteomes" id="UP000028705"/>
    </source>
</evidence>
<dbReference type="RefSeq" id="WP_034708696.1">
    <property type="nucleotide sequence ID" value="NZ_JPRH01000001.1"/>
</dbReference>
<dbReference type="STRING" id="445961.IW15_01420"/>
<feature type="domain" description="Tox-MPTase3" evidence="1">
    <location>
        <begin position="362"/>
        <end position="496"/>
    </location>
</feature>
<proteinExistence type="predicted"/>
<dbReference type="eggNOG" id="ENOG503335T">
    <property type="taxonomic scope" value="Bacteria"/>
</dbReference>